<evidence type="ECO:0000256" key="1">
    <source>
        <dbReference type="ARBA" id="ARBA00022676"/>
    </source>
</evidence>
<evidence type="ECO:0000256" key="2">
    <source>
        <dbReference type="ARBA" id="ARBA00022679"/>
    </source>
</evidence>
<protein>
    <submittedName>
        <fullName evidence="3">Glycosyl transferase</fullName>
    </submittedName>
</protein>
<dbReference type="Pfam" id="PF03808">
    <property type="entry name" value="Glyco_tran_WecG"/>
    <property type="match status" value="1"/>
</dbReference>
<gene>
    <name evidence="3" type="ORF">RxyAA322_18670</name>
</gene>
<dbReference type="PANTHER" id="PTHR34136:SF1">
    <property type="entry name" value="UDP-N-ACETYL-D-MANNOSAMINURONIC ACID TRANSFERASE"/>
    <property type="match status" value="1"/>
</dbReference>
<dbReference type="InterPro" id="IPR004629">
    <property type="entry name" value="WecG_TagA_CpsF"/>
</dbReference>
<accession>A0A510HN12</accession>
<dbReference type="AlphaFoldDB" id="A0A510HN12"/>
<dbReference type="EMBL" id="AP019791">
    <property type="protein sequence ID" value="BBL80013.1"/>
    <property type="molecule type" value="Genomic_DNA"/>
</dbReference>
<dbReference type="PANTHER" id="PTHR34136">
    <property type="match status" value="1"/>
</dbReference>
<evidence type="ECO:0000313" key="3">
    <source>
        <dbReference type="EMBL" id="BBL80013.1"/>
    </source>
</evidence>
<dbReference type="Proteomes" id="UP000318065">
    <property type="component" value="Chromosome"/>
</dbReference>
<dbReference type="NCBIfam" id="TIGR00696">
    <property type="entry name" value="wecG_tagA_cpsF"/>
    <property type="match status" value="1"/>
</dbReference>
<name>A0A510HN12_9ACTN</name>
<proteinExistence type="predicted"/>
<dbReference type="GO" id="GO:0016758">
    <property type="term" value="F:hexosyltransferase activity"/>
    <property type="evidence" value="ECO:0007669"/>
    <property type="project" value="TreeGrafter"/>
</dbReference>
<evidence type="ECO:0000313" key="4">
    <source>
        <dbReference type="Proteomes" id="UP000318065"/>
    </source>
</evidence>
<organism evidence="3 4">
    <name type="scientific">Rubrobacter xylanophilus</name>
    <dbReference type="NCBI Taxonomy" id="49319"/>
    <lineage>
        <taxon>Bacteria</taxon>
        <taxon>Bacillati</taxon>
        <taxon>Actinomycetota</taxon>
        <taxon>Rubrobacteria</taxon>
        <taxon>Rubrobacterales</taxon>
        <taxon>Rubrobacteraceae</taxon>
        <taxon>Rubrobacter</taxon>
    </lineage>
</organism>
<keyword evidence="2 3" id="KW-0808">Transferase</keyword>
<keyword evidence="4" id="KW-1185">Reference proteome</keyword>
<sequence length="255" mass="28850">MEPAVRRRVEVLGIGVDPVRAGELEAKISRFIREGRRATVLNVNAHCLNLAWRDSRLRAALRGADLVFCDGNGVRLAARLCGGYIPERITYADWVWRLAGVAAERGFSMYLLGARPGVAEEAARRLSARHPSLRIAGTHHGYFDRRPGSPENEEVIRRINAADPDVLLVGFGMPEQELWLFENRERLSARVALTGGAVFDYASGRLRRGPRLLTENGLEWLARLAIEPRRLWRRYLIGNPLFLLRVLRWRLLGRG</sequence>
<dbReference type="CDD" id="cd06533">
    <property type="entry name" value="Glyco_transf_WecG_TagA"/>
    <property type="match status" value="1"/>
</dbReference>
<keyword evidence="1" id="KW-0328">Glycosyltransferase</keyword>
<reference evidence="3" key="1">
    <citation type="journal article" date="2019" name="Microbiol. Resour. Announc.">
        <title>Complete Genome Sequence of Rubrobacter xylanophilus Strain AA3-22, Isolated from Arima Onsen in Japan.</title>
        <authorList>
            <person name="Tomariguchi N."/>
            <person name="Miyazaki K."/>
        </authorList>
    </citation>
    <scope>NUCLEOTIDE SEQUENCE [LARGE SCALE GENOMIC DNA]</scope>
    <source>
        <strain evidence="3">AA3-22</strain>
    </source>
</reference>